<feature type="compositionally biased region" description="Polar residues" evidence="5">
    <location>
        <begin position="289"/>
        <end position="300"/>
    </location>
</feature>
<dbReference type="Gene3D" id="4.10.240.10">
    <property type="entry name" value="Zn(2)-C6 fungal-type DNA-binding domain"/>
    <property type="match status" value="1"/>
</dbReference>
<accession>A0AA38X585</accession>
<reference evidence="7" key="1">
    <citation type="submission" date="2022-10" db="EMBL/GenBank/DDBJ databases">
        <title>Culturing micro-colonial fungi from biological soil crusts in the Mojave desert and describing Neophaeococcomyces mojavensis, and introducing the new genera and species Taxawa tesnikishii.</title>
        <authorList>
            <person name="Kurbessoian T."/>
            <person name="Stajich J.E."/>
        </authorList>
    </citation>
    <scope>NUCLEOTIDE SEQUENCE</scope>
    <source>
        <strain evidence="7">TK_41</strain>
    </source>
</reference>
<proteinExistence type="predicted"/>
<evidence type="ECO:0000256" key="1">
    <source>
        <dbReference type="ARBA" id="ARBA00023015"/>
    </source>
</evidence>
<feature type="compositionally biased region" description="Polar residues" evidence="5">
    <location>
        <begin position="68"/>
        <end position="83"/>
    </location>
</feature>
<keyword evidence="1" id="KW-0805">Transcription regulation</keyword>
<dbReference type="PANTHER" id="PTHR46910">
    <property type="entry name" value="TRANSCRIPTION FACTOR PDR1"/>
    <property type="match status" value="1"/>
</dbReference>
<dbReference type="AlphaFoldDB" id="A0AA38X585"/>
<comment type="caution">
    <text evidence="7">The sequence shown here is derived from an EMBL/GenBank/DDBJ whole genome shotgun (WGS) entry which is preliminary data.</text>
</comment>
<organism evidence="7 8">
    <name type="scientific">Cladophialophora chaetospira</name>
    <dbReference type="NCBI Taxonomy" id="386627"/>
    <lineage>
        <taxon>Eukaryota</taxon>
        <taxon>Fungi</taxon>
        <taxon>Dikarya</taxon>
        <taxon>Ascomycota</taxon>
        <taxon>Pezizomycotina</taxon>
        <taxon>Eurotiomycetes</taxon>
        <taxon>Chaetothyriomycetidae</taxon>
        <taxon>Chaetothyriales</taxon>
        <taxon>Herpotrichiellaceae</taxon>
        <taxon>Cladophialophora</taxon>
    </lineage>
</organism>
<keyword evidence="3" id="KW-0804">Transcription</keyword>
<evidence type="ECO:0000256" key="3">
    <source>
        <dbReference type="ARBA" id="ARBA00023163"/>
    </source>
</evidence>
<dbReference type="InterPro" id="IPR050987">
    <property type="entry name" value="AtrR-like"/>
</dbReference>
<evidence type="ECO:0000256" key="2">
    <source>
        <dbReference type="ARBA" id="ARBA00023125"/>
    </source>
</evidence>
<keyword evidence="8" id="KW-1185">Reference proteome</keyword>
<dbReference type="EMBL" id="JAPDRK010000012">
    <property type="protein sequence ID" value="KAJ9607083.1"/>
    <property type="molecule type" value="Genomic_DNA"/>
</dbReference>
<dbReference type="InterPro" id="IPR036864">
    <property type="entry name" value="Zn2-C6_fun-type_DNA-bd_sf"/>
</dbReference>
<gene>
    <name evidence="7" type="ORF">H2200_008155</name>
</gene>
<dbReference type="InterPro" id="IPR001138">
    <property type="entry name" value="Zn2Cys6_DnaBD"/>
</dbReference>
<protein>
    <recommendedName>
        <fullName evidence="6">Zn(2)-C6 fungal-type domain-containing protein</fullName>
    </recommendedName>
</protein>
<dbReference type="Pfam" id="PF00172">
    <property type="entry name" value="Zn_clus"/>
    <property type="match status" value="1"/>
</dbReference>
<keyword evidence="4" id="KW-0539">Nucleus</keyword>
<name>A0AA38X585_9EURO</name>
<dbReference type="GO" id="GO:0003677">
    <property type="term" value="F:DNA binding"/>
    <property type="evidence" value="ECO:0007669"/>
    <property type="project" value="UniProtKB-KW"/>
</dbReference>
<feature type="compositionally biased region" description="Polar residues" evidence="5">
    <location>
        <begin position="224"/>
        <end position="233"/>
    </location>
</feature>
<dbReference type="PROSITE" id="PS50048">
    <property type="entry name" value="ZN2_CY6_FUNGAL_2"/>
    <property type="match status" value="1"/>
</dbReference>
<evidence type="ECO:0000256" key="5">
    <source>
        <dbReference type="SAM" id="MobiDB-lite"/>
    </source>
</evidence>
<dbReference type="Proteomes" id="UP001172673">
    <property type="component" value="Unassembled WGS sequence"/>
</dbReference>
<dbReference type="GO" id="GO:0008270">
    <property type="term" value="F:zinc ion binding"/>
    <property type="evidence" value="ECO:0007669"/>
    <property type="project" value="InterPro"/>
</dbReference>
<feature type="domain" description="Zn(2)-C6 fungal-type" evidence="6">
    <location>
        <begin position="132"/>
        <end position="168"/>
    </location>
</feature>
<evidence type="ECO:0000313" key="8">
    <source>
        <dbReference type="Proteomes" id="UP001172673"/>
    </source>
</evidence>
<evidence type="ECO:0000256" key="4">
    <source>
        <dbReference type="ARBA" id="ARBA00023242"/>
    </source>
</evidence>
<dbReference type="GO" id="GO:0000981">
    <property type="term" value="F:DNA-binding transcription factor activity, RNA polymerase II-specific"/>
    <property type="evidence" value="ECO:0007669"/>
    <property type="project" value="InterPro"/>
</dbReference>
<evidence type="ECO:0000313" key="7">
    <source>
        <dbReference type="EMBL" id="KAJ9607083.1"/>
    </source>
</evidence>
<keyword evidence="2" id="KW-0238">DNA-binding</keyword>
<dbReference type="SMART" id="SM00066">
    <property type="entry name" value="GAL4"/>
    <property type="match status" value="1"/>
</dbReference>
<dbReference type="PROSITE" id="PS00463">
    <property type="entry name" value="ZN2_CY6_FUNGAL_1"/>
    <property type="match status" value="1"/>
</dbReference>
<dbReference type="SUPFAM" id="SSF57701">
    <property type="entry name" value="Zn2/Cys6 DNA-binding domain"/>
    <property type="match status" value="1"/>
</dbReference>
<evidence type="ECO:0000259" key="6">
    <source>
        <dbReference type="PROSITE" id="PS50048"/>
    </source>
</evidence>
<dbReference type="PANTHER" id="PTHR46910:SF40">
    <property type="entry name" value="ZN(II)2CYS6 TRANSCRIPTION FACTOR (EUROFUNG)"/>
    <property type="match status" value="1"/>
</dbReference>
<feature type="region of interest" description="Disordered" evidence="5">
    <location>
        <begin position="270"/>
        <end position="324"/>
    </location>
</feature>
<dbReference type="CDD" id="cd00067">
    <property type="entry name" value="GAL4"/>
    <property type="match status" value="1"/>
</dbReference>
<feature type="region of interest" description="Disordered" evidence="5">
    <location>
        <begin position="193"/>
        <end position="233"/>
    </location>
</feature>
<sequence>MAGPGGGRDQTSNDPTGNFGASGLSQFGSNYYPIDTELTNPSASYNLPPYARQIEEAASSVDKMGHGNMNNMPMDTNGASSSMVDPAMAPPQTSGQPSFLPSGGRPSLDASAETGQDPQAGDKRKRSKASRACDECRRKKVKCDAPTELDGTPKTCTNCLKAGVNCEFERKPMKRGPSKGYISQLAERVQGLEQKQRQSFDAATGGFAESFSPDDQSGPGFQNRAPSFSSSTNYNVFSRSEYQRDRIPSVGWSTQPPGSALRPREVGSLAIGPNEEFPAPFLESPVNLKAQTRDPQTSLADETFDSRPTKRQRTQGPDDDMQAIQPPTLDEAFLEKYYQQYHPLFALLPDSERVIAIVQNADPDLQHSFVVALDLLPDLRAKPLINGNHDTNVNVDPAINVARKSLKSDHFQNYDSLQQYLFAQATGTALFRAEEDNLTMVWAMTFLAMGSENDVKHLKGGGSLSLSAVLPLARHVLENVRSITVDTFSDPATALQSRYSDEVKQVYNCLCLLLKYHALGLGVPASELVPAPRSNRVRDFDAKKMPLGAAYIASSSNLVDILSKVVTPSGNSEGLRSIAGGFLQDTFAAHFSLYDGYLSDTTVAKQIHAFLELNIAACTDPQPGPVTLYNVLEWADKLTTVVLEDAQADSQRQNPLDFTMWSAAVVAFSLYVADVNNKELAKFATKRLEDLRVELQNKSDAFHRNYGLEWFFGGKMEHWSDVLLAMIAFVGARRASANDGPGNVAVVTDFARVMEKGWLGGVLWFAKE</sequence>
<feature type="region of interest" description="Disordered" evidence="5">
    <location>
        <begin position="1"/>
        <end position="131"/>
    </location>
</feature>